<evidence type="ECO:0000256" key="1">
    <source>
        <dbReference type="ARBA" id="ARBA00008270"/>
    </source>
</evidence>
<keyword evidence="3" id="KW-1185">Reference proteome</keyword>
<gene>
    <name evidence="2" type="ORF">PSI14_00340</name>
</gene>
<dbReference type="Pfam" id="PF02567">
    <property type="entry name" value="PhzC-PhzF"/>
    <property type="match status" value="1"/>
</dbReference>
<sequence>MHKYTIVNSFGNALFTGNPVAVFFNCDDLDDYHMQKLAAELNLSETTFVRSPLKEGDANVKIFTPVNELGFAGHPLLGTALALAQETGLSEMNIETQKGVYRFSVDLVKEQPYTAYVQMEQPKPAISPYEYRQELLEALGVEKSTLPIDMYDVGPRHVFVGVENVDILAKISPDLKKLSQFNNMAALCFCPNGAGGWRLRMFSPAYGVAEDAATGSAAGPLALHLCRYGLVEFGKTIEIMQGVEMGRPSYMKSIAKMEKAECCLEAGGYAFQIATGQYFI</sequence>
<proteinExistence type="inferred from homology"/>
<comment type="similarity">
    <text evidence="1">Belongs to the PhzF family.</text>
</comment>
<comment type="caution">
    <text evidence="2">The sequence shown here is derived from an EMBL/GenBank/DDBJ whole genome shotgun (WGS) entry which is preliminary data.</text>
</comment>
<dbReference type="PANTHER" id="PTHR13774:SF32">
    <property type="entry name" value="ANTISENSE-ENHANCING SEQUENCE 1"/>
    <property type="match status" value="1"/>
</dbReference>
<dbReference type="PANTHER" id="PTHR13774">
    <property type="entry name" value="PHENAZINE BIOSYNTHESIS PROTEIN"/>
    <property type="match status" value="1"/>
</dbReference>
<accession>A0ABT5LNL1</accession>
<dbReference type="NCBIfam" id="TIGR00654">
    <property type="entry name" value="PhzF_family"/>
    <property type="match status" value="1"/>
</dbReference>
<reference evidence="2 3" key="1">
    <citation type="submission" date="2023-02" db="EMBL/GenBank/DDBJ databases">
        <title>Entomopathogenic bacteria.</title>
        <authorList>
            <person name="Machado R.A."/>
        </authorList>
    </citation>
    <scope>NUCLEOTIDE SEQUENCE [LARGE SCALE GENOMIC DNA]</scope>
    <source>
        <strain evidence="2 3">XENO-2</strain>
    </source>
</reference>
<dbReference type="PIRSF" id="PIRSF016184">
    <property type="entry name" value="PhzC_PhzF"/>
    <property type="match status" value="1"/>
</dbReference>
<name>A0ABT5LNL1_9GAMM</name>
<organism evidence="2 3">
    <name type="scientific">Xenorhabdus anantnagensis</name>
    <dbReference type="NCBI Taxonomy" id="3025875"/>
    <lineage>
        <taxon>Bacteria</taxon>
        <taxon>Pseudomonadati</taxon>
        <taxon>Pseudomonadota</taxon>
        <taxon>Gammaproteobacteria</taxon>
        <taxon>Enterobacterales</taxon>
        <taxon>Morganellaceae</taxon>
        <taxon>Xenorhabdus</taxon>
    </lineage>
</organism>
<dbReference type="EMBL" id="JAQRFN010000001">
    <property type="protein sequence ID" value="MDC9595356.1"/>
    <property type="molecule type" value="Genomic_DNA"/>
</dbReference>
<dbReference type="InterPro" id="IPR003719">
    <property type="entry name" value="Phenazine_PhzF-like"/>
</dbReference>
<dbReference type="SUPFAM" id="SSF54506">
    <property type="entry name" value="Diaminopimelate epimerase-like"/>
    <property type="match status" value="1"/>
</dbReference>
<evidence type="ECO:0000313" key="2">
    <source>
        <dbReference type="EMBL" id="MDC9595356.1"/>
    </source>
</evidence>
<dbReference type="Gene3D" id="3.10.310.10">
    <property type="entry name" value="Diaminopimelate Epimerase, Chain A, domain 1"/>
    <property type="match status" value="2"/>
</dbReference>
<dbReference type="RefSeq" id="WP_273573853.1">
    <property type="nucleotide sequence ID" value="NZ_JAQRFN010000001.1"/>
</dbReference>
<evidence type="ECO:0000313" key="3">
    <source>
        <dbReference type="Proteomes" id="UP001220225"/>
    </source>
</evidence>
<protein>
    <submittedName>
        <fullName evidence="2">PhzF family phenazine biosynthesis protein</fullName>
    </submittedName>
</protein>
<dbReference type="Proteomes" id="UP001220225">
    <property type="component" value="Unassembled WGS sequence"/>
</dbReference>